<proteinExistence type="predicted"/>
<dbReference type="GO" id="GO:0043161">
    <property type="term" value="P:proteasome-mediated ubiquitin-dependent protein catabolic process"/>
    <property type="evidence" value="ECO:0007669"/>
    <property type="project" value="TreeGrafter"/>
</dbReference>
<dbReference type="GO" id="GO:0000209">
    <property type="term" value="P:protein polyubiquitination"/>
    <property type="evidence" value="ECO:0007669"/>
    <property type="project" value="TreeGrafter"/>
</dbReference>
<feature type="domain" description="E3 ubiquitin-protein ligase TRIP12-like TPR repeats" evidence="4">
    <location>
        <begin position="1"/>
        <end position="63"/>
    </location>
</feature>
<dbReference type="InterPro" id="IPR057948">
    <property type="entry name" value="TPR_TRIP12_N"/>
</dbReference>
<evidence type="ECO:0000256" key="3">
    <source>
        <dbReference type="ARBA" id="ARBA00022679"/>
    </source>
</evidence>
<dbReference type="EMBL" id="CAMXCT020001420">
    <property type="protein sequence ID" value="CAL1143292.1"/>
    <property type="molecule type" value="Genomic_DNA"/>
</dbReference>
<accession>A0A9P1FXJ7</accession>
<evidence type="ECO:0000256" key="2">
    <source>
        <dbReference type="ARBA" id="ARBA00012485"/>
    </source>
</evidence>
<dbReference type="Pfam" id="PF25579">
    <property type="entry name" value="TPR_TRIP12_N"/>
    <property type="match status" value="1"/>
</dbReference>
<comment type="caution">
    <text evidence="5">The sequence shown here is derived from an EMBL/GenBank/DDBJ whole genome shotgun (WGS) entry which is preliminary data.</text>
</comment>
<dbReference type="InterPro" id="IPR045322">
    <property type="entry name" value="HECTD1/TRIP12-like"/>
</dbReference>
<reference evidence="5" key="1">
    <citation type="submission" date="2022-10" db="EMBL/GenBank/DDBJ databases">
        <authorList>
            <person name="Chen Y."/>
            <person name="Dougan E. K."/>
            <person name="Chan C."/>
            <person name="Rhodes N."/>
            <person name="Thang M."/>
        </authorList>
    </citation>
    <scope>NUCLEOTIDE SEQUENCE</scope>
</reference>
<dbReference type="GO" id="GO:0061630">
    <property type="term" value="F:ubiquitin protein ligase activity"/>
    <property type="evidence" value="ECO:0007669"/>
    <property type="project" value="UniProtKB-EC"/>
</dbReference>
<comment type="catalytic activity">
    <reaction evidence="1">
        <text>S-ubiquitinyl-[E2 ubiquitin-conjugating enzyme]-L-cysteine + [acceptor protein]-L-lysine = [E2 ubiquitin-conjugating enzyme]-L-cysteine + N(6)-ubiquitinyl-[acceptor protein]-L-lysine.</text>
        <dbReference type="EC" id="2.3.2.26"/>
    </reaction>
</comment>
<dbReference type="Gene3D" id="1.25.10.10">
    <property type="entry name" value="Leucine-rich Repeat Variant"/>
    <property type="match status" value="1"/>
</dbReference>
<dbReference type="PANTHER" id="PTHR45670">
    <property type="entry name" value="E3 UBIQUITIN-PROTEIN LIGASE TRIP12"/>
    <property type="match status" value="1"/>
</dbReference>
<reference evidence="6 7" key="2">
    <citation type="submission" date="2024-05" db="EMBL/GenBank/DDBJ databases">
        <authorList>
            <person name="Chen Y."/>
            <person name="Shah S."/>
            <person name="Dougan E. K."/>
            <person name="Thang M."/>
            <person name="Chan C."/>
        </authorList>
    </citation>
    <scope>NUCLEOTIDE SEQUENCE [LARGE SCALE GENOMIC DNA]</scope>
</reference>
<evidence type="ECO:0000313" key="7">
    <source>
        <dbReference type="Proteomes" id="UP001152797"/>
    </source>
</evidence>
<evidence type="ECO:0000259" key="4">
    <source>
        <dbReference type="Pfam" id="PF25579"/>
    </source>
</evidence>
<dbReference type="SUPFAM" id="SSF48371">
    <property type="entry name" value="ARM repeat"/>
    <property type="match status" value="1"/>
</dbReference>
<gene>
    <name evidence="5" type="ORF">C1SCF055_LOCUS16946</name>
</gene>
<evidence type="ECO:0000313" key="6">
    <source>
        <dbReference type="EMBL" id="CAL4777229.1"/>
    </source>
</evidence>
<keyword evidence="3" id="KW-0808">Transferase</keyword>
<evidence type="ECO:0000313" key="5">
    <source>
        <dbReference type="EMBL" id="CAI3989917.1"/>
    </source>
</evidence>
<dbReference type="AlphaFoldDB" id="A0A9P1FXJ7"/>
<dbReference type="OrthoDB" id="1730250at2759"/>
<dbReference type="EC" id="2.3.2.26" evidence="2"/>
<dbReference type="InterPro" id="IPR016024">
    <property type="entry name" value="ARM-type_fold"/>
</dbReference>
<keyword evidence="7" id="KW-1185">Reference proteome</keyword>
<dbReference type="InterPro" id="IPR011989">
    <property type="entry name" value="ARM-like"/>
</dbReference>
<evidence type="ECO:0000256" key="1">
    <source>
        <dbReference type="ARBA" id="ARBA00000885"/>
    </source>
</evidence>
<protein>
    <recommendedName>
        <fullName evidence="2">HECT-type E3 ubiquitin transferase</fullName>
        <ecNumber evidence="2">2.3.2.26</ecNumber>
    </recommendedName>
</protein>
<dbReference type="EMBL" id="CAMXCT030001420">
    <property type="protein sequence ID" value="CAL4777229.1"/>
    <property type="molecule type" value="Genomic_DNA"/>
</dbReference>
<name>A0A9P1FXJ7_9DINO</name>
<dbReference type="Proteomes" id="UP001152797">
    <property type="component" value="Unassembled WGS sequence"/>
</dbReference>
<dbReference type="EMBL" id="CAMXCT010001420">
    <property type="protein sequence ID" value="CAI3989917.1"/>
    <property type="molecule type" value="Genomic_DNA"/>
</dbReference>
<dbReference type="PANTHER" id="PTHR45670:SF1">
    <property type="entry name" value="E3 UBIQUITIN-PROTEIN LIGASE HECTD1"/>
    <property type="match status" value="1"/>
</dbReference>
<organism evidence="5">
    <name type="scientific">Cladocopium goreaui</name>
    <dbReference type="NCBI Taxonomy" id="2562237"/>
    <lineage>
        <taxon>Eukaryota</taxon>
        <taxon>Sar</taxon>
        <taxon>Alveolata</taxon>
        <taxon>Dinophyceae</taxon>
        <taxon>Suessiales</taxon>
        <taxon>Symbiodiniaceae</taxon>
        <taxon>Cladocopium</taxon>
    </lineage>
</organism>
<sequence length="178" mass="19596">MLLACRCLYNVVDILPPTARIIVGHGGLSVLCANLLNIEYIDVAELTVSTIELISEDQPVQVLKAGGLQAILTFLDFFQISVQRQAANAAALMLQAVTPPDVFEQHVKPVLPTLAQLLQHSDPQVLHSICECWRRVIDGCIAAHERPKEEPSNLGSLVSRFAAEASLRVKLRFSFWSI</sequence>